<feature type="domain" description="Protein kinase" evidence="10">
    <location>
        <begin position="491"/>
        <end position="773"/>
    </location>
</feature>
<evidence type="ECO:0000313" key="12">
    <source>
        <dbReference type="RefSeq" id="XP_004499157.1"/>
    </source>
</evidence>
<evidence type="ECO:0000256" key="6">
    <source>
        <dbReference type="ARBA" id="ARBA00022989"/>
    </source>
</evidence>
<dbReference type="FunFam" id="3.30.200.20:FF:000433">
    <property type="entry name" value="Predicted protein"/>
    <property type="match status" value="1"/>
</dbReference>
<dbReference type="KEGG" id="cam:101513491"/>
<dbReference type="RefSeq" id="XP_012570832.1">
    <property type="nucleotide sequence ID" value="XM_012715378.2"/>
</dbReference>
<dbReference type="Gene3D" id="3.30.200.20">
    <property type="entry name" value="Phosphorylase Kinase, domain 1"/>
    <property type="match status" value="1"/>
</dbReference>
<dbReference type="Gene3D" id="3.80.10.10">
    <property type="entry name" value="Ribonuclease Inhibitor"/>
    <property type="match status" value="2"/>
</dbReference>
<keyword evidence="2" id="KW-0433">Leucine-rich repeat</keyword>
<dbReference type="PROSITE" id="PS50011">
    <property type="entry name" value="PROTEIN_KINASE_DOM"/>
    <property type="match status" value="1"/>
</dbReference>
<accession>A0A1S3E4V6</accession>
<feature type="compositionally biased region" description="Polar residues" evidence="8">
    <location>
        <begin position="810"/>
        <end position="824"/>
    </location>
</feature>
<dbReference type="RefSeq" id="XP_004499157.1">
    <property type="nucleotide sequence ID" value="XM_004499100.3"/>
</dbReference>
<dbReference type="Pfam" id="PF08263">
    <property type="entry name" value="LRRNT_2"/>
    <property type="match status" value="1"/>
</dbReference>
<keyword evidence="6 9" id="KW-1133">Transmembrane helix</keyword>
<evidence type="ECO:0000313" key="13">
    <source>
        <dbReference type="RefSeq" id="XP_012570832.1"/>
    </source>
</evidence>
<keyword evidence="11" id="KW-1185">Reference proteome</keyword>
<evidence type="ECO:0000256" key="8">
    <source>
        <dbReference type="SAM" id="MobiDB-lite"/>
    </source>
</evidence>
<gene>
    <name evidence="12 13" type="primary">LOC101513491</name>
</gene>
<evidence type="ECO:0000256" key="3">
    <source>
        <dbReference type="ARBA" id="ARBA00022692"/>
    </source>
</evidence>
<keyword evidence="3 9" id="KW-0812">Transmembrane</keyword>
<evidence type="ECO:0000313" key="11">
    <source>
        <dbReference type="Proteomes" id="UP000087171"/>
    </source>
</evidence>
<dbReference type="InterPro" id="IPR011009">
    <property type="entry name" value="Kinase-like_dom_sf"/>
</dbReference>
<sequence length="867" mass="95036">MEMKMKRGITVSVVMVMLFLLVDLTMSLSLSSRTEWFALLELRSSMGIRGKEWPKKTDPCRNWTGVECRNGRVVGISVSGLKRTRFGRLNPDFEVDSLANFTLLKSFNASGFMLIGSIPEWFGEKLGALQVLDLRSCSISGEIPGSLGGLSSLKVLFLSGNNLTGRVPSNLGLLSSLFILDLSGNLLSGSVPDSFSKLGNLTSLDLSNNYLSGSIPPELGTLSNLQNLDLSNNAFTALVPSQLGNLSKLVELNLSMNSLSGSLPDSLFSSRLSALKVMILSRNSISGSLRDGLWSMPSLHFFDVSGNNLTGPLPKASGLNISSNNGDIFNLSNNFFYGPVNGLMNKFKMIDLSGNYLEGHVQDDSGAFSNVNLARNCLQIISNQRDLEECRLFYEQKNLLFQEPKSRKNKRLIFILAGIFGGLGFIVLLVLVLILVLKRCHKSKGLEIERGTTNEGPIPEGESSTPKDPIVVTAVGETFTFEQILHLTGNFDEVNLIKHGHSGDFFWGVLENGTTVVVKRVDLSLFKRESYIVELGLLSRVSHARLVPILGQSMDNKKDKCVVYKYMPNGDLATSLHRVSGPDDKLQSLDWITRSKIAIGAAEGLAYLHNCSPPLVHRDIRASSILLDDKFEVRLGSLSEVTAQGDVHQSVISRVFSKPISSNQGNSGKSTVTCAYDVYCFGKILIELVTGNIDISESEDATTKDWLDQTLRYISIFDKERLSKIVDPSLIVDEDLLEEVWVMAIVAKSCLNPKPSKRPPMKHVLKALENPLKILREESFSSAKLRTTSSNRSWSTAFFGSWRHSSSDSAATTIHTNKEGSSGIKQAGKVGSHGSGGNDHSSSNKRSSNEIFPEPLEMQDMENGETR</sequence>
<proteinExistence type="predicted"/>
<dbReference type="SMART" id="SM00369">
    <property type="entry name" value="LRR_TYP"/>
    <property type="match status" value="7"/>
</dbReference>
<dbReference type="InterPro" id="IPR001611">
    <property type="entry name" value="Leu-rich_rpt"/>
</dbReference>
<dbReference type="PANTHER" id="PTHR48007:SF81">
    <property type="entry name" value="PROTEIN KINASE DOMAIN-CONTAINING PROTEIN"/>
    <property type="match status" value="1"/>
</dbReference>
<dbReference type="InterPro" id="IPR055414">
    <property type="entry name" value="LRR_R13L4/SHOC2-like"/>
</dbReference>
<dbReference type="InterPro" id="IPR046959">
    <property type="entry name" value="PRK1-6/SRF4-like"/>
</dbReference>
<protein>
    <submittedName>
        <fullName evidence="12 13">Probable LRR receptor-like serine/threonine-protein kinase At2g16250</fullName>
    </submittedName>
</protein>
<dbReference type="GO" id="GO:0004674">
    <property type="term" value="F:protein serine/threonine kinase activity"/>
    <property type="evidence" value="ECO:0007669"/>
    <property type="project" value="UniProtKB-EC"/>
</dbReference>
<dbReference type="PROSITE" id="PS51450">
    <property type="entry name" value="LRR"/>
    <property type="match status" value="1"/>
</dbReference>
<dbReference type="FunFam" id="3.80.10.10:FF:000383">
    <property type="entry name" value="Leucine-rich repeat receptor protein kinase EMS1"/>
    <property type="match status" value="1"/>
</dbReference>
<keyword evidence="7 9" id="KW-0472">Membrane</keyword>
<dbReference type="PRINTS" id="PR00019">
    <property type="entry name" value="LEURICHRPT"/>
</dbReference>
<dbReference type="OrthoDB" id="676979at2759"/>
<dbReference type="PaxDb" id="3827-XP_004499157.1"/>
<feature type="transmembrane region" description="Helical" evidence="9">
    <location>
        <begin position="412"/>
        <end position="437"/>
    </location>
</feature>
<keyword evidence="5" id="KW-0677">Repeat</keyword>
<dbReference type="InterPro" id="IPR001245">
    <property type="entry name" value="Ser-Thr/Tyr_kinase_cat_dom"/>
</dbReference>
<evidence type="ECO:0000259" key="10">
    <source>
        <dbReference type="PROSITE" id="PS50011"/>
    </source>
</evidence>
<dbReference type="Gene3D" id="1.10.510.10">
    <property type="entry name" value="Transferase(Phosphotransferase) domain 1"/>
    <property type="match status" value="1"/>
</dbReference>
<dbReference type="GO" id="GO:0016020">
    <property type="term" value="C:membrane"/>
    <property type="evidence" value="ECO:0007669"/>
    <property type="project" value="UniProtKB-SubCell"/>
</dbReference>
<evidence type="ECO:0000256" key="1">
    <source>
        <dbReference type="ARBA" id="ARBA00004370"/>
    </source>
</evidence>
<dbReference type="InterPro" id="IPR003591">
    <property type="entry name" value="Leu-rich_rpt_typical-subtyp"/>
</dbReference>
<name>A0A1S3E4V6_CICAR</name>
<evidence type="ECO:0000256" key="4">
    <source>
        <dbReference type="ARBA" id="ARBA00022729"/>
    </source>
</evidence>
<dbReference type="GO" id="GO:0005524">
    <property type="term" value="F:ATP binding"/>
    <property type="evidence" value="ECO:0007669"/>
    <property type="project" value="InterPro"/>
</dbReference>
<feature type="compositionally biased region" description="Acidic residues" evidence="8">
    <location>
        <begin position="857"/>
        <end position="867"/>
    </location>
</feature>
<evidence type="ECO:0000256" key="9">
    <source>
        <dbReference type="SAM" id="Phobius"/>
    </source>
</evidence>
<dbReference type="InterPro" id="IPR000719">
    <property type="entry name" value="Prot_kinase_dom"/>
</dbReference>
<dbReference type="PANTHER" id="PTHR48007">
    <property type="entry name" value="LEUCINE-RICH REPEAT RECEPTOR-LIKE PROTEIN KINASE PXC1"/>
    <property type="match status" value="1"/>
</dbReference>
<dbReference type="Proteomes" id="UP000087171">
    <property type="component" value="Chromosome Ca4"/>
</dbReference>
<organism evidence="11 13">
    <name type="scientific">Cicer arietinum</name>
    <name type="common">Chickpea</name>
    <name type="synonym">Garbanzo</name>
    <dbReference type="NCBI Taxonomy" id="3827"/>
    <lineage>
        <taxon>Eukaryota</taxon>
        <taxon>Viridiplantae</taxon>
        <taxon>Streptophyta</taxon>
        <taxon>Embryophyta</taxon>
        <taxon>Tracheophyta</taxon>
        <taxon>Spermatophyta</taxon>
        <taxon>Magnoliopsida</taxon>
        <taxon>eudicotyledons</taxon>
        <taxon>Gunneridae</taxon>
        <taxon>Pentapetalae</taxon>
        <taxon>rosids</taxon>
        <taxon>fabids</taxon>
        <taxon>Fabales</taxon>
        <taxon>Fabaceae</taxon>
        <taxon>Papilionoideae</taxon>
        <taxon>50 kb inversion clade</taxon>
        <taxon>NPAAA clade</taxon>
        <taxon>Hologalegina</taxon>
        <taxon>IRL clade</taxon>
        <taxon>Cicereae</taxon>
        <taxon>Cicer</taxon>
    </lineage>
</organism>
<evidence type="ECO:0000256" key="2">
    <source>
        <dbReference type="ARBA" id="ARBA00022614"/>
    </source>
</evidence>
<evidence type="ECO:0000256" key="5">
    <source>
        <dbReference type="ARBA" id="ARBA00022737"/>
    </source>
</evidence>
<reference evidence="12 13" key="2">
    <citation type="submission" date="2025-04" db="UniProtKB">
        <authorList>
            <consortium name="RefSeq"/>
        </authorList>
    </citation>
    <scope>IDENTIFICATION</scope>
    <source>
        <tissue evidence="12 13">Etiolated seedlings</tissue>
    </source>
</reference>
<dbReference type="Pfam" id="PF23598">
    <property type="entry name" value="LRR_14"/>
    <property type="match status" value="1"/>
</dbReference>
<dbReference type="SUPFAM" id="SSF56112">
    <property type="entry name" value="Protein kinase-like (PK-like)"/>
    <property type="match status" value="1"/>
</dbReference>
<dbReference type="GeneID" id="101513491"/>
<dbReference type="InterPro" id="IPR013210">
    <property type="entry name" value="LRR_N_plant-typ"/>
</dbReference>
<comment type="subcellular location">
    <subcellularLocation>
        <location evidence="1">Membrane</location>
    </subcellularLocation>
</comment>
<dbReference type="eggNOG" id="ENOG502QR5S">
    <property type="taxonomic scope" value="Eukaryota"/>
</dbReference>
<keyword evidence="4" id="KW-0732">Signal</keyword>
<dbReference type="Pfam" id="PF07714">
    <property type="entry name" value="PK_Tyr_Ser-Thr"/>
    <property type="match status" value="1"/>
</dbReference>
<dbReference type="SUPFAM" id="SSF52058">
    <property type="entry name" value="L domain-like"/>
    <property type="match status" value="1"/>
</dbReference>
<reference evidence="11" key="1">
    <citation type="journal article" date="2013" name="Nat. Biotechnol.">
        <title>Draft genome sequence of chickpea (Cicer arietinum) provides a resource for trait improvement.</title>
        <authorList>
            <person name="Varshney R.K."/>
            <person name="Song C."/>
            <person name="Saxena R.K."/>
            <person name="Azam S."/>
            <person name="Yu S."/>
            <person name="Sharpe A.G."/>
            <person name="Cannon S."/>
            <person name="Baek J."/>
            <person name="Rosen B.D."/>
            <person name="Tar'an B."/>
            <person name="Millan T."/>
            <person name="Zhang X."/>
            <person name="Ramsay L.D."/>
            <person name="Iwata A."/>
            <person name="Wang Y."/>
            <person name="Nelson W."/>
            <person name="Farmer A.D."/>
            <person name="Gaur P.M."/>
            <person name="Soderlund C."/>
            <person name="Penmetsa R.V."/>
            <person name="Xu C."/>
            <person name="Bharti A.K."/>
            <person name="He W."/>
            <person name="Winter P."/>
            <person name="Zhao S."/>
            <person name="Hane J.K."/>
            <person name="Carrasquilla-Garcia N."/>
            <person name="Condie J.A."/>
            <person name="Upadhyaya H.D."/>
            <person name="Luo M.C."/>
            <person name="Thudi M."/>
            <person name="Gowda C.L."/>
            <person name="Singh N.P."/>
            <person name="Lichtenzveig J."/>
            <person name="Gali K.K."/>
            <person name="Rubio J."/>
            <person name="Nadarajan N."/>
            <person name="Dolezel J."/>
            <person name="Bansal K.C."/>
            <person name="Xu X."/>
            <person name="Edwards D."/>
            <person name="Zhang G."/>
            <person name="Kahl G."/>
            <person name="Gil J."/>
            <person name="Singh K.B."/>
            <person name="Datta S.K."/>
            <person name="Jackson S.A."/>
            <person name="Wang J."/>
            <person name="Cook D.R."/>
        </authorList>
    </citation>
    <scope>NUCLEOTIDE SEQUENCE [LARGE SCALE GENOMIC DNA]</scope>
    <source>
        <strain evidence="11">cv. CDC Frontier</strain>
    </source>
</reference>
<feature type="region of interest" description="Disordered" evidence="8">
    <location>
        <begin position="810"/>
        <end position="867"/>
    </location>
</feature>
<dbReference type="STRING" id="3827.A0A1S3E4V6"/>
<dbReference type="FunFam" id="1.10.510.10:FF:000448">
    <property type="entry name" value="Putative LRR receptor-like serine/threonine-protein kinase"/>
    <property type="match status" value="1"/>
</dbReference>
<dbReference type="AlphaFoldDB" id="A0A1S3E4V6"/>
<evidence type="ECO:0000256" key="7">
    <source>
        <dbReference type="ARBA" id="ARBA00023136"/>
    </source>
</evidence>
<dbReference type="InterPro" id="IPR032675">
    <property type="entry name" value="LRR_dom_sf"/>
</dbReference>